<organism evidence="4 5">
    <name type="scientific">Heliorestis convoluta</name>
    <dbReference type="NCBI Taxonomy" id="356322"/>
    <lineage>
        <taxon>Bacteria</taxon>
        <taxon>Bacillati</taxon>
        <taxon>Bacillota</taxon>
        <taxon>Clostridia</taxon>
        <taxon>Eubacteriales</taxon>
        <taxon>Heliobacteriaceae</taxon>
        <taxon>Heliorestis</taxon>
    </lineage>
</organism>
<evidence type="ECO:0000256" key="2">
    <source>
        <dbReference type="ARBA" id="ARBA00023002"/>
    </source>
</evidence>
<dbReference type="GO" id="GO:0016491">
    <property type="term" value="F:oxidoreductase activity"/>
    <property type="evidence" value="ECO:0007669"/>
    <property type="project" value="UniProtKB-KW"/>
</dbReference>
<feature type="domain" description="Nitroreductase" evidence="3">
    <location>
        <begin position="5"/>
        <end position="58"/>
    </location>
</feature>
<dbReference type="InterPro" id="IPR029479">
    <property type="entry name" value="Nitroreductase"/>
</dbReference>
<keyword evidence="5" id="KW-1185">Reference proteome</keyword>
<dbReference type="Gene3D" id="3.40.109.10">
    <property type="entry name" value="NADH Oxidase"/>
    <property type="match status" value="1"/>
</dbReference>
<dbReference type="SUPFAM" id="SSF55469">
    <property type="entry name" value="FMN-dependent nitroreductase-like"/>
    <property type="match status" value="1"/>
</dbReference>
<dbReference type="PANTHER" id="PTHR43673:SF10">
    <property type="entry name" value="NADH DEHYDROGENASE_NAD(P)H NITROREDUCTASE XCC3605-RELATED"/>
    <property type="match status" value="1"/>
</dbReference>
<proteinExistence type="inferred from homology"/>
<dbReference type="EC" id="1.-.-.-" evidence="4"/>
<dbReference type="CDD" id="cd02151">
    <property type="entry name" value="nitroreductase"/>
    <property type="match status" value="1"/>
</dbReference>
<dbReference type="OrthoDB" id="9783470at2"/>
<evidence type="ECO:0000313" key="5">
    <source>
        <dbReference type="Proteomes" id="UP000366051"/>
    </source>
</evidence>
<name>A0A5Q2N2L1_9FIRM</name>
<reference evidence="5" key="1">
    <citation type="submission" date="2019-11" db="EMBL/GenBank/DDBJ databases">
        <title>Genome sequence of Heliorestis convoluta strain HH, an alkaliphilic and minimalistic phototrophic bacterium from a soda lake in Egypt.</title>
        <authorList>
            <person name="Dewey E.D."/>
            <person name="Stokes L.M."/>
            <person name="Burchell B.M."/>
            <person name="Shaffer K.N."/>
            <person name="Huntington A.M."/>
            <person name="Baker J.M."/>
            <person name="Nadendla S."/>
            <person name="Giglio M.G."/>
            <person name="Touchman J.W."/>
            <person name="Blankenship R.E."/>
            <person name="Madigan M.T."/>
            <person name="Sattley W.M."/>
        </authorList>
    </citation>
    <scope>NUCLEOTIDE SEQUENCE [LARGE SCALE GENOMIC DNA]</scope>
    <source>
        <strain evidence="5">HH</strain>
    </source>
</reference>
<dbReference type="PANTHER" id="PTHR43673">
    <property type="entry name" value="NAD(P)H NITROREDUCTASE YDGI-RELATED"/>
    <property type="match status" value="1"/>
</dbReference>
<accession>A0A5Q2N2L1</accession>
<dbReference type="Pfam" id="PF00881">
    <property type="entry name" value="Nitroreductase"/>
    <property type="match status" value="2"/>
</dbReference>
<sequence length="182" mass="20909">MLDLLKSRRSIRKYQDKKVEEEKVDAILKAALLSPSSRSRRPWEYIAVTNQEVLKKLSQCREHSSQFLASAPLGIVVIADPEACDVWIEDASIASVIIHLTSHSLGLGSCWIQVRERMHKENVKAEEYVKQLLGIPEKYHVESIIAVGYPAEEKKPYDEEKLLYNKIHRETYGIIKRIPNID</sequence>
<evidence type="ECO:0000256" key="1">
    <source>
        <dbReference type="ARBA" id="ARBA00007118"/>
    </source>
</evidence>
<dbReference type="InterPro" id="IPR000415">
    <property type="entry name" value="Nitroreductase-like"/>
</dbReference>
<comment type="similarity">
    <text evidence="1">Belongs to the nitroreductase family.</text>
</comment>
<protein>
    <submittedName>
        <fullName evidence="4">Nitroreductase</fullName>
        <ecNumber evidence="4">1.-.-.-</ecNumber>
    </submittedName>
</protein>
<evidence type="ECO:0000259" key="3">
    <source>
        <dbReference type="Pfam" id="PF00881"/>
    </source>
</evidence>
<dbReference type="EMBL" id="CP045875">
    <property type="protein sequence ID" value="QGG46805.1"/>
    <property type="molecule type" value="Genomic_DNA"/>
</dbReference>
<dbReference type="AlphaFoldDB" id="A0A5Q2N2L1"/>
<feature type="domain" description="Nitroreductase" evidence="3">
    <location>
        <begin position="63"/>
        <end position="149"/>
    </location>
</feature>
<evidence type="ECO:0000313" key="4">
    <source>
        <dbReference type="EMBL" id="QGG46805.1"/>
    </source>
</evidence>
<dbReference type="RefSeq" id="WP_153724312.1">
    <property type="nucleotide sequence ID" value="NZ_CP045875.1"/>
</dbReference>
<dbReference type="KEGG" id="hcv:FTV88_0626"/>
<gene>
    <name evidence="4" type="ORF">FTV88_0626</name>
</gene>
<dbReference type="Proteomes" id="UP000366051">
    <property type="component" value="Chromosome"/>
</dbReference>
<keyword evidence="2 4" id="KW-0560">Oxidoreductase</keyword>